<accession>A0A2C5W279</accession>
<evidence type="ECO:0000313" key="2">
    <source>
        <dbReference type="Proteomes" id="UP000222460"/>
    </source>
</evidence>
<gene>
    <name evidence="1" type="ORF">CRX57_05260</name>
</gene>
<evidence type="ECO:0000313" key="1">
    <source>
        <dbReference type="EMBL" id="PHH39607.1"/>
    </source>
</evidence>
<reference evidence="2" key="1">
    <citation type="submission" date="2017-10" db="EMBL/GenBank/DDBJ databases">
        <title>FDA dAtabase for Regulatory Grade micrObial Sequences (FDA-ARGOS): Supporting development and validation of Infectious Disease Dx tests.</title>
        <authorList>
            <person name="Goldberg B."/>
            <person name="Campos J."/>
            <person name="Tallon L."/>
            <person name="Sadzewicz L."/>
            <person name="Ott S."/>
            <person name="Zhao X."/>
            <person name="Nagaraj S."/>
            <person name="Vavikolanu K."/>
            <person name="Aluvathingal J."/>
            <person name="Nadendla S."/>
            <person name="Geyer C."/>
            <person name="Sichtig H."/>
        </authorList>
    </citation>
    <scope>NUCLEOTIDE SEQUENCE [LARGE SCALE GENOMIC DNA]</scope>
    <source>
        <strain evidence="2">FDAARGOS_376</strain>
    </source>
</reference>
<organism evidence="1 2">
    <name type="scientific">Pseudomonas putida</name>
    <name type="common">Arthrobacter siderocapsulatus</name>
    <dbReference type="NCBI Taxonomy" id="303"/>
    <lineage>
        <taxon>Bacteria</taxon>
        <taxon>Pseudomonadati</taxon>
        <taxon>Pseudomonadota</taxon>
        <taxon>Gammaproteobacteria</taxon>
        <taxon>Pseudomonadales</taxon>
        <taxon>Pseudomonadaceae</taxon>
        <taxon>Pseudomonas</taxon>
    </lineage>
</organism>
<dbReference type="RefSeq" id="WP_027611621.1">
    <property type="nucleotide sequence ID" value="NZ_PDKZ01000002.1"/>
</dbReference>
<protein>
    <submittedName>
        <fullName evidence="1">Uncharacterized protein</fullName>
    </submittedName>
</protein>
<sequence>MKVRCKTNKIDNTFTQDTATRLERYISISDSELDIEIGKEYTVYGIEFWDNCPWIYICADSYDEYPKPFALDFFEITEQKLSSYWVLNSKDTYNKKVKTQLVFCEWADDDSFYEKLIDEDEACVITFEKYRKAMDIE</sequence>
<name>A0A2C5W279_PSEPU</name>
<dbReference type="EMBL" id="PDKZ01000002">
    <property type="protein sequence ID" value="PHH39607.1"/>
    <property type="molecule type" value="Genomic_DNA"/>
</dbReference>
<dbReference type="AlphaFoldDB" id="A0A2C5W279"/>
<dbReference type="Proteomes" id="UP000222460">
    <property type="component" value="Unassembled WGS sequence"/>
</dbReference>
<comment type="caution">
    <text evidence="1">The sequence shown here is derived from an EMBL/GenBank/DDBJ whole genome shotgun (WGS) entry which is preliminary data.</text>
</comment>
<proteinExistence type="predicted"/>